<organism evidence="1 2">
    <name type="scientific">Pristionchus fissidentatus</name>
    <dbReference type="NCBI Taxonomy" id="1538716"/>
    <lineage>
        <taxon>Eukaryota</taxon>
        <taxon>Metazoa</taxon>
        <taxon>Ecdysozoa</taxon>
        <taxon>Nematoda</taxon>
        <taxon>Chromadorea</taxon>
        <taxon>Rhabditida</taxon>
        <taxon>Rhabditina</taxon>
        <taxon>Diplogasteromorpha</taxon>
        <taxon>Diplogasteroidea</taxon>
        <taxon>Neodiplogasteridae</taxon>
        <taxon>Pristionchus</taxon>
    </lineage>
</organism>
<comment type="caution">
    <text evidence="1">The sequence shown here is derived from an EMBL/GenBank/DDBJ whole genome shotgun (WGS) entry which is preliminary data.</text>
</comment>
<evidence type="ECO:0000313" key="2">
    <source>
        <dbReference type="Proteomes" id="UP001432322"/>
    </source>
</evidence>
<keyword evidence="2" id="KW-1185">Reference proteome</keyword>
<accession>A0AAV5VNK3</accession>
<evidence type="ECO:0000313" key="1">
    <source>
        <dbReference type="EMBL" id="GMT19617.1"/>
    </source>
</evidence>
<proteinExistence type="predicted"/>
<sequence length="195" mass="21198">GAGSAGLTKASLHALSRKFDLLCGWTEWDEVSLHFQLKNVPFVIESLQNSAAGFTVEHFFFPVCSMSEHARIGIALRFEPALEDDTTVIEVTLVNDEDFPLLVSCIVQAAQQLGNTEALPETVSYSAYDIAVPTTGVWTGEDDILTCFANLDQQMKLEQAQAILVEAWNEGLSNVVPPMDPFAPSSAESIPPIDP</sequence>
<protein>
    <submittedName>
        <fullName evidence="1">Uncharacterized protein</fullName>
    </submittedName>
</protein>
<dbReference type="AlphaFoldDB" id="A0AAV5VNK3"/>
<reference evidence="1" key="1">
    <citation type="submission" date="2023-10" db="EMBL/GenBank/DDBJ databases">
        <title>Genome assembly of Pristionchus species.</title>
        <authorList>
            <person name="Yoshida K."/>
            <person name="Sommer R.J."/>
        </authorList>
    </citation>
    <scope>NUCLEOTIDE SEQUENCE</scope>
    <source>
        <strain evidence="1">RS5133</strain>
    </source>
</reference>
<dbReference type="Proteomes" id="UP001432322">
    <property type="component" value="Unassembled WGS sequence"/>
</dbReference>
<name>A0AAV5VNK3_9BILA</name>
<gene>
    <name evidence="1" type="ORF">PFISCL1PPCAC_10914</name>
</gene>
<feature type="non-terminal residue" evidence="1">
    <location>
        <position position="1"/>
    </location>
</feature>
<dbReference type="EMBL" id="BTSY01000003">
    <property type="protein sequence ID" value="GMT19617.1"/>
    <property type="molecule type" value="Genomic_DNA"/>
</dbReference>